<dbReference type="GeneID" id="34233915"/>
<dbReference type="Pfam" id="PF13671">
    <property type="entry name" value="AAA_33"/>
    <property type="match status" value="1"/>
</dbReference>
<evidence type="ECO:0008006" key="3">
    <source>
        <dbReference type="Google" id="ProtNLM"/>
    </source>
</evidence>
<dbReference type="PANTHER" id="PTHR43883:SF1">
    <property type="entry name" value="GLUCONOKINASE"/>
    <property type="match status" value="1"/>
</dbReference>
<dbReference type="InterPro" id="IPR011009">
    <property type="entry name" value="Kinase-like_dom_sf"/>
</dbReference>
<dbReference type="SUPFAM" id="SSF56112">
    <property type="entry name" value="Protein kinase-like (PK-like)"/>
    <property type="match status" value="1"/>
</dbReference>
<dbReference type="PANTHER" id="PTHR43883">
    <property type="entry name" value="SLR0207 PROTEIN"/>
    <property type="match status" value="1"/>
</dbReference>
<dbReference type="Proteomes" id="UP000199002">
    <property type="component" value="Unassembled WGS sequence"/>
</dbReference>
<dbReference type="InterPro" id="IPR052732">
    <property type="entry name" value="Cell-binding_unc_protein"/>
</dbReference>
<proteinExistence type="predicted"/>
<gene>
    <name evidence="1" type="ORF">SAMN05421875_102224</name>
</gene>
<dbReference type="SUPFAM" id="SSF52540">
    <property type="entry name" value="P-loop containing nucleoside triphosphate hydrolases"/>
    <property type="match status" value="1"/>
</dbReference>
<dbReference type="RefSeq" id="WP_092696929.1">
    <property type="nucleotide sequence ID" value="NZ_CAXIQL010000054.1"/>
</dbReference>
<evidence type="ECO:0000313" key="2">
    <source>
        <dbReference type="Proteomes" id="UP000199002"/>
    </source>
</evidence>
<dbReference type="InterPro" id="IPR027417">
    <property type="entry name" value="P-loop_NTPase"/>
</dbReference>
<dbReference type="Gene3D" id="3.90.1200.10">
    <property type="match status" value="1"/>
</dbReference>
<reference evidence="2" key="1">
    <citation type="submission" date="2016-10" db="EMBL/GenBank/DDBJ databases">
        <authorList>
            <person name="Varghese N."/>
            <person name="Submissions S."/>
        </authorList>
    </citation>
    <scope>NUCLEOTIDE SEQUENCE [LARGE SCALE GENOMIC DNA]</scope>
    <source>
        <strain evidence="2">DSM 25157</strain>
    </source>
</reference>
<protein>
    <recommendedName>
        <fullName evidence="3">Aminoglycoside phosphotransferase domain-containing protein</fullName>
    </recommendedName>
</protein>
<keyword evidence="2" id="KW-1185">Reference proteome</keyword>
<dbReference type="STRING" id="592050.SAMN05421875_102224"/>
<accession>A0A1H3WE61</accession>
<organism evidence="1 2">
    <name type="scientific">Acidovorax soli</name>
    <dbReference type="NCBI Taxonomy" id="592050"/>
    <lineage>
        <taxon>Bacteria</taxon>
        <taxon>Pseudomonadati</taxon>
        <taxon>Pseudomonadota</taxon>
        <taxon>Betaproteobacteria</taxon>
        <taxon>Burkholderiales</taxon>
        <taxon>Comamonadaceae</taxon>
        <taxon>Acidovorax</taxon>
    </lineage>
</organism>
<dbReference type="AlphaFoldDB" id="A0A1H3WE61"/>
<name>A0A1H3WE61_9BURK</name>
<dbReference type="EMBL" id="FNQJ01000002">
    <property type="protein sequence ID" value="SDZ85416.1"/>
    <property type="molecule type" value="Genomic_DNA"/>
</dbReference>
<dbReference type="Gene3D" id="3.40.50.300">
    <property type="entry name" value="P-loop containing nucleotide triphosphate hydrolases"/>
    <property type="match status" value="1"/>
</dbReference>
<sequence>MYPESLVKAYAAAEQRLRQLQRSPEAFGHPTGTVEWIETHISWLLLAGGFVYKFKKPLKLDFLDFSTPALRRAACEEELRINRRTAPALYLGLVALSGAAGSLRLHPAEAAPADAEPAVRMRRFAQEALLSHLLEQQRLLPAHIDALAQQVAQFHASAAVALPQQGWGTARAVTAPVHDCLAALQPQVAQWVPDLVLALAQVAQWCAAQGAALEPVFAQRLQAGRVRECHGDLHLANLVLIDGQPQLFDAIEFNPALRWIDCVADIAFLAMDLEARGRADLAWRFLNAWLEHTGDYAGLPVLPYYRVYRALVRARVAGLRLAQAQGEARAASLREVQRYLALAQRFVQPLAPELWLAHGFSGAGKSTQSQALIAERGVVRVRADVERKRLFGLAPQASSAAVPGGIYTAEASRRTHEALAQAARWALDAGHTVLVDATFLNPAMRQRFMALARQAQVPCRILAFEAPLAVLRERVRRRQQTGGDASEASVQVLEAQWAAAQPLSPAEEAIAVHVDTTRPVDWNALLPPAGACAGARTPGGPA</sequence>
<evidence type="ECO:0000313" key="1">
    <source>
        <dbReference type="EMBL" id="SDZ85416.1"/>
    </source>
</evidence>